<feature type="region of interest" description="Disordered" evidence="1">
    <location>
        <begin position="212"/>
        <end position="281"/>
    </location>
</feature>
<reference evidence="2" key="1">
    <citation type="submission" date="2022-07" db="EMBL/GenBank/DDBJ databases">
        <title>Phylogenomic reconstructions and comparative analyses of Kickxellomycotina fungi.</title>
        <authorList>
            <person name="Reynolds N.K."/>
            <person name="Stajich J.E."/>
            <person name="Barry K."/>
            <person name="Grigoriev I.V."/>
            <person name="Crous P."/>
            <person name="Smith M.E."/>
        </authorList>
    </citation>
    <scope>NUCLEOTIDE SEQUENCE</scope>
    <source>
        <strain evidence="2">RSA 567</strain>
    </source>
</reference>
<evidence type="ECO:0000256" key="1">
    <source>
        <dbReference type="SAM" id="MobiDB-lite"/>
    </source>
</evidence>
<keyword evidence="3" id="KW-1185">Reference proteome</keyword>
<proteinExistence type="predicted"/>
<dbReference type="AlphaFoldDB" id="A0A9W8EBN2"/>
<organism evidence="2 3">
    <name type="scientific">Dimargaris verticillata</name>
    <dbReference type="NCBI Taxonomy" id="2761393"/>
    <lineage>
        <taxon>Eukaryota</taxon>
        <taxon>Fungi</taxon>
        <taxon>Fungi incertae sedis</taxon>
        <taxon>Zoopagomycota</taxon>
        <taxon>Kickxellomycotina</taxon>
        <taxon>Dimargaritomycetes</taxon>
        <taxon>Dimargaritales</taxon>
        <taxon>Dimargaritaceae</taxon>
        <taxon>Dimargaris</taxon>
    </lineage>
</organism>
<dbReference type="OrthoDB" id="5567991at2759"/>
<evidence type="ECO:0000313" key="2">
    <source>
        <dbReference type="EMBL" id="KAJ1973634.1"/>
    </source>
</evidence>
<comment type="caution">
    <text evidence="2">The sequence shown here is derived from an EMBL/GenBank/DDBJ whole genome shotgun (WGS) entry which is preliminary data.</text>
</comment>
<feature type="region of interest" description="Disordered" evidence="1">
    <location>
        <begin position="85"/>
        <end position="104"/>
    </location>
</feature>
<gene>
    <name evidence="2" type="ORF">H4R34_005007</name>
</gene>
<feature type="compositionally biased region" description="Polar residues" evidence="1">
    <location>
        <begin position="604"/>
        <end position="617"/>
    </location>
</feature>
<feature type="region of interest" description="Disordered" evidence="1">
    <location>
        <begin position="318"/>
        <end position="340"/>
    </location>
</feature>
<dbReference type="PANTHER" id="PTHR21705:SF11">
    <property type="entry name" value="FHIP FAMILY PROTEIN CG3558"/>
    <property type="match status" value="1"/>
</dbReference>
<evidence type="ECO:0000313" key="3">
    <source>
        <dbReference type="Proteomes" id="UP001151582"/>
    </source>
</evidence>
<feature type="compositionally biased region" description="Low complexity" evidence="1">
    <location>
        <begin position="87"/>
        <end position="100"/>
    </location>
</feature>
<feature type="region of interest" description="Disordered" evidence="1">
    <location>
        <begin position="599"/>
        <end position="618"/>
    </location>
</feature>
<dbReference type="Proteomes" id="UP001151582">
    <property type="component" value="Unassembled WGS sequence"/>
</dbReference>
<sequence length="1053" mass="114646">MLQRFQSLVSTAVEIIAPHIQTHEEQLLDHWQHICAVYDSAYHYLLDESVYITNIPSHLEAILKCIRSEEAFYAKAQRTERPLRSETLLASASHHSTARTSRAHKDRLSNAIASGLHVGPCLEAVSDHQILSHLVDYAEADRPRGMRLEVVKFFTQFIALASAKCIPDSTVREPLMRLLHLLQVLVRAETRNPAENQRNSLAMHSRIWHQVPQSAQQGAAAGASLADAGARSSASPTQGPARLQRGATILGVGSNRGRPRPSVVDMFNASTTSDGQPLPLAPANSLAEQVASGEPTNGGAEHDRSITLKRRATIAHRAASRRAAQTGGPNGRITSSSARSEDLLSRAPGGLHQELLTLIQTILHHVRRQPELVSLMVDWDNGIASDSVKTPLSALHRPPPLCKPSLGSSMDSDSLTLISDPQPALGKIIVNVPCQPHMGESGAINSKGYECIPAQLLECTSLETMSATKPPQAPGAPHGSTPRFLILDILTEFLVAPTARHRLIKDCILVALDTMVTDPNLTRVLIHHCKLLEVLGEQLSYLYAVMPFRHSGTRGLETEQLHLNNQGEFSGTLRRLADIRTSAKSVLANIFTDEGANGAFDSPKLSTPSPSNPTARPSQRFRKQTSVENQLQLGDHQAVQSFFALWQFADQVACVCEDAEDVVVALQNHVIHAFLQPTLTVGLSSTSDELACVATQYVSEMIRATRSEYLMESVFYALLGEDFSPEQPTPSPKRSGASTPALVNASPLSKPVSATQNEVVNEDAALSDADAFLASALNISIQSLSVSAIAEDWVKSVSLAQDGIDSEAGRASSCLYDVQKPSPKSLRDTLIDRILAPNDKLRLATLQLFDMMLETCHQFACISLVLRNFMAMDPQTPLTGSFISALMAQSERGNDFSFSGSGAMSPTTTASFTDGEAGHSDPNWVALDENARRRLAKQANDNRIKRAIVERFLGLIPVVESNFSFSRTKRTSTDDPAKPNVSPWEPPRNLYTVELGQEDYIVDAQSRNAQVHRIKAGWLPFPVFLKRVAQYNPLSTSVASASSHRSRQNSTSA</sequence>
<feature type="compositionally biased region" description="Low complexity" evidence="1">
    <location>
        <begin position="213"/>
        <end position="235"/>
    </location>
</feature>
<accession>A0A9W8EBN2</accession>
<name>A0A9W8EBN2_9FUNG</name>
<dbReference type="Pfam" id="PF10257">
    <property type="entry name" value="RAI16-like"/>
    <property type="match status" value="2"/>
</dbReference>
<protein>
    <submittedName>
        <fullName evidence="2">Uncharacterized protein</fullName>
    </submittedName>
</protein>
<dbReference type="PANTHER" id="PTHR21705">
    <property type="entry name" value="RAI16 PROTEIN-RELATED"/>
    <property type="match status" value="1"/>
</dbReference>
<dbReference type="EMBL" id="JANBQB010000786">
    <property type="protein sequence ID" value="KAJ1973634.1"/>
    <property type="molecule type" value="Genomic_DNA"/>
</dbReference>
<dbReference type="InterPro" id="IPR019384">
    <property type="entry name" value="FHIP"/>
</dbReference>
<feature type="non-terminal residue" evidence="2">
    <location>
        <position position="1053"/>
    </location>
</feature>